<gene>
    <name evidence="2" type="ORF">SAMN06265380_101705</name>
</gene>
<accession>A0A521BAT5</accession>
<dbReference type="Pfam" id="PF14397">
    <property type="entry name" value="ATPgrasp_ST"/>
    <property type="match status" value="1"/>
</dbReference>
<dbReference type="SUPFAM" id="SSF56059">
    <property type="entry name" value="Glutathione synthetase ATP-binding domain-like"/>
    <property type="match status" value="1"/>
</dbReference>
<dbReference type="Proteomes" id="UP000319555">
    <property type="component" value="Unassembled WGS sequence"/>
</dbReference>
<dbReference type="AlphaFoldDB" id="A0A521BAT5"/>
<organism evidence="2 3">
    <name type="scientific">Ruegeria faecimaris</name>
    <dbReference type="NCBI Taxonomy" id="686389"/>
    <lineage>
        <taxon>Bacteria</taxon>
        <taxon>Pseudomonadati</taxon>
        <taxon>Pseudomonadota</taxon>
        <taxon>Alphaproteobacteria</taxon>
        <taxon>Rhodobacterales</taxon>
        <taxon>Roseobacteraceae</taxon>
        <taxon>Ruegeria</taxon>
    </lineage>
</organism>
<name>A0A521BAT5_9RHOB</name>
<proteinExistence type="predicted"/>
<sequence length="340" mass="37856">MAKPPSRLNMVEYVRNGLHHEDRFTDAERAAYISNDLHWPIAHKCNHHGWNSAAEDKILASTLLETAGVPVPETVGVIDRSNRHYPGVTKINTPEALRDLVCNHLEGGLFGKIVEGMVSFGAFLIEDADQSTITCAGQPPITYEAFLDEFVGQNSYVVQPLLKNHSAIQDYASALATVRMVTLVRENDVFCPVAVIKLPQGPNIADAFWRPGNLACSINIETGVIETVARRAKMETEFLDDHPDNPGLMGLKLPFWDELIEINDRAARTFQPIRYQSTDIAITESGPVVVELNYGGGFDLPQYASGRGMLTPEVRSFFEGFGYDLDAKPQKKRWLFGKRR</sequence>
<evidence type="ECO:0000259" key="1">
    <source>
        <dbReference type="Pfam" id="PF14397"/>
    </source>
</evidence>
<evidence type="ECO:0000313" key="3">
    <source>
        <dbReference type="Proteomes" id="UP000319555"/>
    </source>
</evidence>
<keyword evidence="3" id="KW-1185">Reference proteome</keyword>
<reference evidence="2 3" key="1">
    <citation type="submission" date="2017-05" db="EMBL/GenBank/DDBJ databases">
        <authorList>
            <person name="Varghese N."/>
            <person name="Submissions S."/>
        </authorList>
    </citation>
    <scope>NUCLEOTIDE SEQUENCE [LARGE SCALE GENOMIC DNA]</scope>
    <source>
        <strain evidence="2 3">DSM 28009</strain>
    </source>
</reference>
<dbReference type="EMBL" id="FXTE01000001">
    <property type="protein sequence ID" value="SMO44198.1"/>
    <property type="molecule type" value="Genomic_DNA"/>
</dbReference>
<dbReference type="InterPro" id="IPR039523">
    <property type="entry name" value="RimK-rel_E_lig_ATP-grasp"/>
</dbReference>
<protein>
    <submittedName>
        <fullName evidence="2">Sugar-transfer associated ATP-grasp</fullName>
    </submittedName>
</protein>
<feature type="domain" description="Alpha-L-glutamate ligase-related protein ATP-grasp" evidence="1">
    <location>
        <begin position="46"/>
        <end position="310"/>
    </location>
</feature>
<evidence type="ECO:0000313" key="2">
    <source>
        <dbReference type="EMBL" id="SMO44198.1"/>
    </source>
</evidence>